<feature type="compositionally biased region" description="Basic and acidic residues" evidence="1">
    <location>
        <begin position="332"/>
        <end position="353"/>
    </location>
</feature>
<dbReference type="AlphaFoldDB" id="A0A8H5SK41"/>
<comment type="caution">
    <text evidence="3">The sequence shown here is derived from an EMBL/GenBank/DDBJ whole genome shotgun (WGS) entry which is preliminary data.</text>
</comment>
<evidence type="ECO:0000259" key="2">
    <source>
        <dbReference type="Pfam" id="PF12898"/>
    </source>
</evidence>
<feature type="compositionally biased region" description="Polar residues" evidence="1">
    <location>
        <begin position="196"/>
        <end position="217"/>
    </location>
</feature>
<feature type="region of interest" description="Disordered" evidence="1">
    <location>
        <begin position="282"/>
        <end position="301"/>
    </location>
</feature>
<reference evidence="3 4" key="1">
    <citation type="submission" date="2020-05" db="EMBL/GenBank/DDBJ databases">
        <title>Identification and distribution of gene clusters putatively required for synthesis of sphingolipid metabolism inhibitors in phylogenetically diverse species of the filamentous fungus Fusarium.</title>
        <authorList>
            <person name="Kim H.-S."/>
            <person name="Busman M."/>
            <person name="Brown D.W."/>
            <person name="Divon H."/>
            <person name="Uhlig S."/>
            <person name="Proctor R.H."/>
        </authorList>
    </citation>
    <scope>NUCLEOTIDE SEQUENCE [LARGE SCALE GENOMIC DNA]</scope>
    <source>
        <strain evidence="3 4">NRRL 20693</strain>
    </source>
</reference>
<name>A0A8H5SK41_FUSHE</name>
<feature type="compositionally biased region" description="Basic and acidic residues" evidence="1">
    <location>
        <begin position="312"/>
        <end position="324"/>
    </location>
</feature>
<feature type="compositionally biased region" description="Polar residues" evidence="1">
    <location>
        <begin position="282"/>
        <end position="298"/>
    </location>
</feature>
<feature type="region of interest" description="Disordered" evidence="1">
    <location>
        <begin position="196"/>
        <end position="255"/>
    </location>
</feature>
<dbReference type="Proteomes" id="UP000567885">
    <property type="component" value="Unassembled WGS sequence"/>
</dbReference>
<gene>
    <name evidence="3" type="ORF">FHETE_11244</name>
</gene>
<evidence type="ECO:0000313" key="3">
    <source>
        <dbReference type="EMBL" id="KAF5654954.1"/>
    </source>
</evidence>
<sequence>MYRCAAGGEMKPLSAYSTNQQRRAKRNNHQSSGMICNEHSQSPGLERYCHVCNQTLPIHKFSRNSRNDDEPRCIRCTAWDTDAEHNVTPLPLATGHVSIEEQLATRWKEPTSTAEFFDEEDFPEVPISGPEALNLQPSKSVNKIFTQLVGDSRSARTMQTASEASSVAGEQLPTTSKPVPPHLRSRLRDQMRTLTVDDQSVGSSNMQPASVGGTSSRLPPHLLQKQKEKENGKQQQGSITGSISTATTVRDEKATTNRQIQYSGWDNEGKKHQVIKNPTVMSDSASAMSTNDNKSDSNIIGEWDNIATAPEPELRKSKWPKSSELRISAAGVREKERLQEERQKYEPDTDTQRRRNYNNKK</sequence>
<keyword evidence="4" id="KW-1185">Reference proteome</keyword>
<feature type="region of interest" description="Disordered" evidence="1">
    <location>
        <begin position="155"/>
        <end position="184"/>
    </location>
</feature>
<feature type="region of interest" description="Disordered" evidence="1">
    <location>
        <begin position="311"/>
        <end position="361"/>
    </location>
</feature>
<feature type="domain" description="Stc1" evidence="2">
    <location>
        <begin position="3"/>
        <end position="77"/>
    </location>
</feature>
<proteinExistence type="predicted"/>
<dbReference type="EMBL" id="JAAGWQ010000461">
    <property type="protein sequence ID" value="KAF5654954.1"/>
    <property type="molecule type" value="Genomic_DNA"/>
</dbReference>
<feature type="region of interest" description="Disordered" evidence="1">
    <location>
        <begin position="13"/>
        <end position="37"/>
    </location>
</feature>
<evidence type="ECO:0000313" key="4">
    <source>
        <dbReference type="Proteomes" id="UP000567885"/>
    </source>
</evidence>
<feature type="compositionally biased region" description="Polar residues" evidence="1">
    <location>
        <begin position="155"/>
        <end position="165"/>
    </location>
</feature>
<feature type="compositionally biased region" description="Low complexity" evidence="1">
    <location>
        <begin position="233"/>
        <end position="248"/>
    </location>
</feature>
<organism evidence="3 4">
    <name type="scientific">Fusarium heterosporum</name>
    <dbReference type="NCBI Taxonomy" id="42747"/>
    <lineage>
        <taxon>Eukaryota</taxon>
        <taxon>Fungi</taxon>
        <taxon>Dikarya</taxon>
        <taxon>Ascomycota</taxon>
        <taxon>Pezizomycotina</taxon>
        <taxon>Sordariomycetes</taxon>
        <taxon>Hypocreomycetidae</taxon>
        <taxon>Hypocreales</taxon>
        <taxon>Nectriaceae</taxon>
        <taxon>Fusarium</taxon>
        <taxon>Fusarium heterosporum species complex</taxon>
    </lineage>
</organism>
<evidence type="ECO:0000256" key="1">
    <source>
        <dbReference type="SAM" id="MobiDB-lite"/>
    </source>
</evidence>
<dbReference type="Pfam" id="PF12898">
    <property type="entry name" value="Stc1"/>
    <property type="match status" value="1"/>
</dbReference>
<dbReference type="InterPro" id="IPR024630">
    <property type="entry name" value="Stc1"/>
</dbReference>
<protein>
    <recommendedName>
        <fullName evidence="2">Stc1 domain-containing protein</fullName>
    </recommendedName>
</protein>
<accession>A0A8H5SK41</accession>
<dbReference type="OrthoDB" id="3514033at2759"/>